<dbReference type="SUPFAM" id="SSF55729">
    <property type="entry name" value="Acyl-CoA N-acyltransferases (Nat)"/>
    <property type="match status" value="1"/>
</dbReference>
<comment type="caution">
    <text evidence="1">The sequence shown here is derived from an EMBL/GenBank/DDBJ whole genome shotgun (WGS) entry which is preliminary data.</text>
</comment>
<name>A0A419SG09_9BACL</name>
<dbReference type="InterPro" id="IPR016181">
    <property type="entry name" value="Acyl_CoA_acyltransferase"/>
</dbReference>
<accession>A0A419SG09</accession>
<dbReference type="Gene3D" id="3.40.630.30">
    <property type="match status" value="1"/>
</dbReference>
<gene>
    <name evidence="1" type="ORF">BEP19_10740</name>
</gene>
<protein>
    <recommendedName>
        <fullName evidence="3">N-acetyltransferase domain-containing protein</fullName>
    </recommendedName>
</protein>
<evidence type="ECO:0000313" key="2">
    <source>
        <dbReference type="Proteomes" id="UP000284219"/>
    </source>
</evidence>
<dbReference type="EMBL" id="MCHY01000009">
    <property type="protein sequence ID" value="RKD22722.1"/>
    <property type="molecule type" value="Genomic_DNA"/>
</dbReference>
<organism evidence="1 2">
    <name type="scientific">Ammoniphilus oxalaticus</name>
    <dbReference type="NCBI Taxonomy" id="66863"/>
    <lineage>
        <taxon>Bacteria</taxon>
        <taxon>Bacillati</taxon>
        <taxon>Bacillota</taxon>
        <taxon>Bacilli</taxon>
        <taxon>Bacillales</taxon>
        <taxon>Paenibacillaceae</taxon>
        <taxon>Aneurinibacillus group</taxon>
        <taxon>Ammoniphilus</taxon>
    </lineage>
</organism>
<sequence length="159" mass="19196">MSIIFRHTDNLHYIRSSFENKMGLLHRQFSEFNLEERLKRNQNYKIESRKVAIGFVSVRFEKRFLFLDLFVLDNKRQESQDFEKKVMQRLEREALKRNKHSIVTYAARHDQQMIAQYANYGFSITEQGRSYSVLEKSLQRQTQQSAQGRNKYLLIHFPL</sequence>
<reference evidence="1 2" key="1">
    <citation type="submission" date="2016-08" db="EMBL/GenBank/DDBJ databases">
        <title>Novel Firmicute Genomes.</title>
        <authorList>
            <person name="Poppleton D.I."/>
            <person name="Gribaldo S."/>
        </authorList>
    </citation>
    <scope>NUCLEOTIDE SEQUENCE [LARGE SCALE GENOMIC DNA]</scope>
    <source>
        <strain evidence="1 2">RAOx-1</strain>
    </source>
</reference>
<keyword evidence="2" id="KW-1185">Reference proteome</keyword>
<dbReference type="AlphaFoldDB" id="A0A419SG09"/>
<evidence type="ECO:0008006" key="3">
    <source>
        <dbReference type="Google" id="ProtNLM"/>
    </source>
</evidence>
<proteinExistence type="predicted"/>
<dbReference type="RefSeq" id="WP_120190200.1">
    <property type="nucleotide sequence ID" value="NZ_MCHY01000009.1"/>
</dbReference>
<evidence type="ECO:0000313" key="1">
    <source>
        <dbReference type="EMBL" id="RKD22722.1"/>
    </source>
</evidence>
<dbReference type="Proteomes" id="UP000284219">
    <property type="component" value="Unassembled WGS sequence"/>
</dbReference>